<evidence type="ECO:0000256" key="1">
    <source>
        <dbReference type="SAM" id="MobiDB-lite"/>
    </source>
</evidence>
<proteinExistence type="predicted"/>
<keyword evidence="3" id="KW-1185">Reference proteome</keyword>
<dbReference type="EMBL" id="CAKXAJ010020402">
    <property type="protein sequence ID" value="CAH2221951.1"/>
    <property type="molecule type" value="Genomic_DNA"/>
</dbReference>
<sequence length="73" mass="8263">MMHEDSPKMSVAQGLAASSSQPKSEIVFERAVEYEISTEPKSTESIELEIKIPYVDPTNETKLELIYNRIGLY</sequence>
<comment type="caution">
    <text evidence="2">The sequence shown here is derived from an EMBL/GenBank/DDBJ whole genome shotgun (WGS) entry which is preliminary data.</text>
</comment>
<evidence type="ECO:0000313" key="3">
    <source>
        <dbReference type="Proteomes" id="UP000838756"/>
    </source>
</evidence>
<evidence type="ECO:0000313" key="2">
    <source>
        <dbReference type="EMBL" id="CAH2221951.1"/>
    </source>
</evidence>
<dbReference type="AlphaFoldDB" id="A0A8S4QW33"/>
<feature type="region of interest" description="Disordered" evidence="1">
    <location>
        <begin position="1"/>
        <end position="24"/>
    </location>
</feature>
<dbReference type="OrthoDB" id="7477289at2759"/>
<reference evidence="2" key="1">
    <citation type="submission" date="2022-03" db="EMBL/GenBank/DDBJ databases">
        <authorList>
            <person name="Lindestad O."/>
        </authorList>
    </citation>
    <scope>NUCLEOTIDE SEQUENCE</scope>
</reference>
<dbReference type="Proteomes" id="UP000838756">
    <property type="component" value="Unassembled WGS sequence"/>
</dbReference>
<name>A0A8S4QW33_9NEOP</name>
<accession>A0A8S4QW33</accession>
<organism evidence="2 3">
    <name type="scientific">Pararge aegeria aegeria</name>
    <dbReference type="NCBI Taxonomy" id="348720"/>
    <lineage>
        <taxon>Eukaryota</taxon>
        <taxon>Metazoa</taxon>
        <taxon>Ecdysozoa</taxon>
        <taxon>Arthropoda</taxon>
        <taxon>Hexapoda</taxon>
        <taxon>Insecta</taxon>
        <taxon>Pterygota</taxon>
        <taxon>Neoptera</taxon>
        <taxon>Endopterygota</taxon>
        <taxon>Lepidoptera</taxon>
        <taxon>Glossata</taxon>
        <taxon>Ditrysia</taxon>
        <taxon>Papilionoidea</taxon>
        <taxon>Nymphalidae</taxon>
        <taxon>Satyrinae</taxon>
        <taxon>Satyrini</taxon>
        <taxon>Parargina</taxon>
        <taxon>Pararge</taxon>
    </lineage>
</organism>
<gene>
    <name evidence="2" type="primary">jg118</name>
    <name evidence="2" type="ORF">PAEG_LOCUS6730</name>
</gene>
<protein>
    <submittedName>
        <fullName evidence="2">Jg118 protein</fullName>
    </submittedName>
</protein>